<dbReference type="PANTHER" id="PTHR24300">
    <property type="entry name" value="CYTOCHROME P450 508A4-RELATED"/>
    <property type="match status" value="1"/>
</dbReference>
<dbReference type="GO" id="GO:0006805">
    <property type="term" value="P:xenobiotic metabolic process"/>
    <property type="evidence" value="ECO:0007669"/>
    <property type="project" value="TreeGrafter"/>
</dbReference>
<dbReference type="GO" id="GO:0005737">
    <property type="term" value="C:cytoplasm"/>
    <property type="evidence" value="ECO:0007669"/>
    <property type="project" value="TreeGrafter"/>
</dbReference>
<evidence type="ECO:0000256" key="7">
    <source>
        <dbReference type="PIRSR" id="PIRSR602401-1"/>
    </source>
</evidence>
<dbReference type="InterPro" id="IPR050182">
    <property type="entry name" value="Cytochrome_P450_fam2"/>
</dbReference>
<keyword evidence="7 8" id="KW-0349">Heme</keyword>
<evidence type="ECO:0000256" key="8">
    <source>
        <dbReference type="RuleBase" id="RU000461"/>
    </source>
</evidence>
<dbReference type="GO" id="GO:0006082">
    <property type="term" value="P:organic acid metabolic process"/>
    <property type="evidence" value="ECO:0007669"/>
    <property type="project" value="TreeGrafter"/>
</dbReference>
<feature type="binding site" description="axial binding residue" evidence="7">
    <location>
        <position position="435"/>
    </location>
    <ligand>
        <name>heme</name>
        <dbReference type="ChEBI" id="CHEBI:30413"/>
    </ligand>
    <ligandPart>
        <name>Fe</name>
        <dbReference type="ChEBI" id="CHEBI:18248"/>
    </ligandPart>
</feature>
<dbReference type="PRINTS" id="PR00385">
    <property type="entry name" value="P450"/>
</dbReference>
<comment type="caution">
    <text evidence="10">The sequence shown here is derived from an EMBL/GenBank/DDBJ whole genome shotgun (WGS) entry which is preliminary data.</text>
</comment>
<comment type="cofactor">
    <cofactor evidence="1 7">
        <name>heme</name>
        <dbReference type="ChEBI" id="CHEBI:30413"/>
    </cofactor>
</comment>
<dbReference type="EMBL" id="JAXCGZ010021215">
    <property type="protein sequence ID" value="KAK7056562.1"/>
    <property type="molecule type" value="Genomic_DNA"/>
</dbReference>
<proteinExistence type="inferred from homology"/>
<keyword evidence="4 8" id="KW-0560">Oxidoreductase</keyword>
<keyword evidence="5 7" id="KW-0408">Iron</keyword>
<evidence type="ECO:0000256" key="9">
    <source>
        <dbReference type="SAM" id="SignalP"/>
    </source>
</evidence>
<dbReference type="PANTHER" id="PTHR24300:SF375">
    <property type="entry name" value="CYTOCHROME P450 FAMILY"/>
    <property type="match status" value="1"/>
</dbReference>
<dbReference type="SUPFAM" id="SSF48264">
    <property type="entry name" value="Cytochrome P450"/>
    <property type="match status" value="1"/>
</dbReference>
<dbReference type="InterPro" id="IPR002401">
    <property type="entry name" value="Cyt_P450_E_grp-I"/>
</dbReference>
<dbReference type="PROSITE" id="PS00086">
    <property type="entry name" value="CYTOCHROME_P450"/>
    <property type="match status" value="1"/>
</dbReference>
<accession>A0AAN8WK88</accession>
<evidence type="ECO:0000313" key="10">
    <source>
        <dbReference type="EMBL" id="KAK7056562.1"/>
    </source>
</evidence>
<organism evidence="10 11">
    <name type="scientific">Halocaridina rubra</name>
    <name type="common">Hawaiian red shrimp</name>
    <dbReference type="NCBI Taxonomy" id="373956"/>
    <lineage>
        <taxon>Eukaryota</taxon>
        <taxon>Metazoa</taxon>
        <taxon>Ecdysozoa</taxon>
        <taxon>Arthropoda</taxon>
        <taxon>Crustacea</taxon>
        <taxon>Multicrustacea</taxon>
        <taxon>Malacostraca</taxon>
        <taxon>Eumalacostraca</taxon>
        <taxon>Eucarida</taxon>
        <taxon>Decapoda</taxon>
        <taxon>Pleocyemata</taxon>
        <taxon>Caridea</taxon>
        <taxon>Atyoidea</taxon>
        <taxon>Atyidae</taxon>
        <taxon>Halocaridina</taxon>
    </lineage>
</organism>
<dbReference type="GO" id="GO:0005506">
    <property type="term" value="F:iron ion binding"/>
    <property type="evidence" value="ECO:0007669"/>
    <property type="project" value="InterPro"/>
</dbReference>
<evidence type="ECO:0000256" key="1">
    <source>
        <dbReference type="ARBA" id="ARBA00001971"/>
    </source>
</evidence>
<sequence length="494" mass="57039">MLSLILVLVIIFSVVYFLGRKESSLPPGIWGWPLLGSLPASDIAMPDQVMALRKKYGDIFTWRIGMRTYIFICEYQLIKTALSKIELADRPELYSFDVFTEFNKIGIANGNGRFWMNNRRFALRHLRSLGMGKATYESVIQYEAESLIKDMQKLSGKPTELPWSINVAVLNVIWRIVADRRYDIDDEEVLEFQELINRIFKEVSPVVLYYDMLPWLPKLIPASLNKMLGVNEYFSISQQTLKRMKEVIKEHQATFDPENPRDYIDYYLKEMEAHKDDPESTMSIRELTYTLEDLFIAGSETTSSTLRWAIFYLSKHQDIQRKLQKEIDAVVDKNTLPSLKHRERLAYLDAVIKEVARVVSLLPLSVPHAAAEDTTLNGYKIPKGSVIMCCTEACHNDPKLWEKPDEFYPEHFLDKDGKLIKREGFMPFGTGRRICLGESLANIELFLFLGGLVQNFHFELAEGEDLHPKKNPKDRLINTAKPIQVIISKRKGQE</sequence>
<comment type="similarity">
    <text evidence="2 8">Belongs to the cytochrome P450 family.</text>
</comment>
<evidence type="ECO:0000256" key="2">
    <source>
        <dbReference type="ARBA" id="ARBA00010617"/>
    </source>
</evidence>
<evidence type="ECO:0000256" key="4">
    <source>
        <dbReference type="ARBA" id="ARBA00023002"/>
    </source>
</evidence>
<evidence type="ECO:0000256" key="3">
    <source>
        <dbReference type="ARBA" id="ARBA00022723"/>
    </source>
</evidence>
<dbReference type="PRINTS" id="PR00463">
    <property type="entry name" value="EP450I"/>
</dbReference>
<dbReference type="GO" id="GO:0020037">
    <property type="term" value="F:heme binding"/>
    <property type="evidence" value="ECO:0007669"/>
    <property type="project" value="InterPro"/>
</dbReference>
<name>A0AAN8WK88_HALRR</name>
<keyword evidence="6 8" id="KW-0503">Monooxygenase</keyword>
<keyword evidence="3 7" id="KW-0479">Metal-binding</keyword>
<evidence type="ECO:0000256" key="6">
    <source>
        <dbReference type="ARBA" id="ARBA00023033"/>
    </source>
</evidence>
<feature type="chain" id="PRO_5042822656" description="Cytochrome P450" evidence="9">
    <location>
        <begin position="18"/>
        <end position="494"/>
    </location>
</feature>
<keyword evidence="9" id="KW-0732">Signal</keyword>
<dbReference type="Pfam" id="PF00067">
    <property type="entry name" value="p450"/>
    <property type="match status" value="1"/>
</dbReference>
<dbReference type="Proteomes" id="UP001381693">
    <property type="component" value="Unassembled WGS sequence"/>
</dbReference>
<dbReference type="InterPro" id="IPR001128">
    <property type="entry name" value="Cyt_P450"/>
</dbReference>
<dbReference type="InterPro" id="IPR036396">
    <property type="entry name" value="Cyt_P450_sf"/>
</dbReference>
<evidence type="ECO:0000256" key="5">
    <source>
        <dbReference type="ARBA" id="ARBA00023004"/>
    </source>
</evidence>
<dbReference type="AlphaFoldDB" id="A0AAN8WK88"/>
<reference evidence="10 11" key="1">
    <citation type="submission" date="2023-11" db="EMBL/GenBank/DDBJ databases">
        <title>Halocaridina rubra genome assembly.</title>
        <authorList>
            <person name="Smith C."/>
        </authorList>
    </citation>
    <scope>NUCLEOTIDE SEQUENCE [LARGE SCALE GENOMIC DNA]</scope>
    <source>
        <strain evidence="10">EP-1</strain>
        <tissue evidence="10">Whole</tissue>
    </source>
</reference>
<dbReference type="Gene3D" id="1.10.630.10">
    <property type="entry name" value="Cytochrome P450"/>
    <property type="match status" value="1"/>
</dbReference>
<dbReference type="InterPro" id="IPR017972">
    <property type="entry name" value="Cyt_P450_CS"/>
</dbReference>
<gene>
    <name evidence="10" type="ORF">SK128_009149</name>
</gene>
<protein>
    <recommendedName>
        <fullName evidence="12">Cytochrome P450</fullName>
    </recommendedName>
</protein>
<evidence type="ECO:0008006" key="12">
    <source>
        <dbReference type="Google" id="ProtNLM"/>
    </source>
</evidence>
<feature type="signal peptide" evidence="9">
    <location>
        <begin position="1"/>
        <end position="17"/>
    </location>
</feature>
<dbReference type="FunFam" id="1.10.630.10:FF:000036">
    <property type="entry name" value="CYtochrome P450 family"/>
    <property type="match status" value="1"/>
</dbReference>
<keyword evidence="11" id="KW-1185">Reference proteome</keyword>
<dbReference type="GO" id="GO:0016712">
    <property type="term" value="F:oxidoreductase activity, acting on paired donors, with incorporation or reduction of molecular oxygen, reduced flavin or flavoprotein as one donor, and incorporation of one atom of oxygen"/>
    <property type="evidence" value="ECO:0007669"/>
    <property type="project" value="TreeGrafter"/>
</dbReference>
<evidence type="ECO:0000313" key="11">
    <source>
        <dbReference type="Proteomes" id="UP001381693"/>
    </source>
</evidence>